<evidence type="ECO:0000259" key="1">
    <source>
        <dbReference type="Pfam" id="PF08268"/>
    </source>
</evidence>
<dbReference type="InterPro" id="IPR013187">
    <property type="entry name" value="F-box-assoc_dom_typ3"/>
</dbReference>
<reference evidence="2" key="1">
    <citation type="submission" date="2019-12" db="EMBL/GenBank/DDBJ databases">
        <title>Genome sequencing and annotation of Brassica cretica.</title>
        <authorList>
            <person name="Studholme D.J."/>
            <person name="Sarris P.F."/>
        </authorList>
    </citation>
    <scope>NUCLEOTIDE SEQUENCE</scope>
    <source>
        <strain evidence="2">PFS-102/07</strain>
        <tissue evidence="2">Leaf</tissue>
    </source>
</reference>
<accession>A0A8S9K1N8</accession>
<dbReference type="AlphaFoldDB" id="A0A8S9K1N8"/>
<sequence length="232" mass="26121">MKEAILFDYNGSLASFVLLGYLVSFELWVLEDRVKQRWVNQFHVIPDLPRDFSGDGLNFVGVMYTNETVWLESTALIGPITGMFFNIDSNIVKEISSNSYDELERRRLTVYVGHTEYLRDPWEDLEVFVVLESSEGEGVGGNIPFVQEGEECPTTVDANIYGLKPGTYNISVDDFVLKTFDVDQNIPFTIKNSQFNIPLTGKKSVSIVTDGGRVVSKGDIKLPLLGRMDEMP</sequence>
<dbReference type="EMBL" id="QGKY02000190">
    <property type="protein sequence ID" value="KAF2588590.1"/>
    <property type="molecule type" value="Genomic_DNA"/>
</dbReference>
<organism evidence="2">
    <name type="scientific">Brassica cretica</name>
    <name type="common">Mustard</name>
    <dbReference type="NCBI Taxonomy" id="69181"/>
    <lineage>
        <taxon>Eukaryota</taxon>
        <taxon>Viridiplantae</taxon>
        <taxon>Streptophyta</taxon>
        <taxon>Embryophyta</taxon>
        <taxon>Tracheophyta</taxon>
        <taxon>Spermatophyta</taxon>
        <taxon>Magnoliopsida</taxon>
        <taxon>eudicotyledons</taxon>
        <taxon>Gunneridae</taxon>
        <taxon>Pentapetalae</taxon>
        <taxon>rosids</taxon>
        <taxon>malvids</taxon>
        <taxon>Brassicales</taxon>
        <taxon>Brassicaceae</taxon>
        <taxon>Brassiceae</taxon>
        <taxon>Brassica</taxon>
    </lineage>
</organism>
<name>A0A8S9K1N8_BRACR</name>
<evidence type="ECO:0000313" key="2">
    <source>
        <dbReference type="EMBL" id="KAF2588590.1"/>
    </source>
</evidence>
<feature type="domain" description="F-box associated beta-propeller type 3" evidence="1">
    <location>
        <begin position="3"/>
        <end position="102"/>
    </location>
</feature>
<dbReference type="GO" id="GO:0006801">
    <property type="term" value="P:superoxide metabolic process"/>
    <property type="evidence" value="ECO:0007669"/>
    <property type="project" value="InterPro"/>
</dbReference>
<proteinExistence type="predicted"/>
<dbReference type="GO" id="GO:0046872">
    <property type="term" value="F:metal ion binding"/>
    <property type="evidence" value="ECO:0007669"/>
    <property type="project" value="InterPro"/>
</dbReference>
<dbReference type="Gene3D" id="2.60.40.200">
    <property type="entry name" value="Superoxide dismutase, copper/zinc binding domain"/>
    <property type="match status" value="1"/>
</dbReference>
<gene>
    <name evidence="2" type="ORF">F2Q70_00041804</name>
</gene>
<comment type="caution">
    <text evidence="2">The sequence shown here is derived from an EMBL/GenBank/DDBJ whole genome shotgun (WGS) entry which is preliminary data.</text>
</comment>
<dbReference type="InterPro" id="IPR036423">
    <property type="entry name" value="SOD-like_Cu/Zn_dom_sf"/>
</dbReference>
<protein>
    <recommendedName>
        <fullName evidence="1">F-box associated beta-propeller type 3 domain-containing protein</fullName>
    </recommendedName>
</protein>
<dbReference type="Pfam" id="PF08268">
    <property type="entry name" value="FBA_3"/>
    <property type="match status" value="1"/>
</dbReference>